<feature type="domain" description="SMP-30/Gluconolactonase/LRE-like region" evidence="2">
    <location>
        <begin position="16"/>
        <end position="253"/>
    </location>
</feature>
<dbReference type="InterPro" id="IPR011042">
    <property type="entry name" value="6-blade_b-propeller_TolB-like"/>
</dbReference>
<dbReference type="PANTHER" id="PTHR10907">
    <property type="entry name" value="REGUCALCIN"/>
    <property type="match status" value="1"/>
</dbReference>
<organism evidence="3 4">
    <name type="scientific">Rugosimonospora acidiphila</name>
    <dbReference type="NCBI Taxonomy" id="556531"/>
    <lineage>
        <taxon>Bacteria</taxon>
        <taxon>Bacillati</taxon>
        <taxon>Actinomycetota</taxon>
        <taxon>Actinomycetes</taxon>
        <taxon>Micromonosporales</taxon>
        <taxon>Micromonosporaceae</taxon>
        <taxon>Rugosimonospora</taxon>
    </lineage>
</organism>
<evidence type="ECO:0000313" key="3">
    <source>
        <dbReference type="EMBL" id="GAA5187939.1"/>
    </source>
</evidence>
<sequence length="285" mass="29827">MNAEVEQFSAPLAYHGEGPVWTREWGGLRFVDMLAGDILSLDAAGEPIDRMHVGSVAAAFRPRTGGGMVVAAERGFALIDPDGAVRSLDELWSDPGVRMNEGGCDPDGRFYCGSMGYDKSPGAGSFYRLDPGGTVGVVWSDVTISNGLAWTPDGTSAYYVDTPTQRVDILDYDPESGLTGRRPFVEVPAGLGGPDGLTVDSEGYVWVAVYGGSAVHRYRPDGMLDGALELPVSQVTACTFGGPGLSELYITTSRDGLAADAEPEAGAVFRARPGVAGLPALPFAG</sequence>
<dbReference type="InterPro" id="IPR005511">
    <property type="entry name" value="SMP-30"/>
</dbReference>
<protein>
    <submittedName>
        <fullName evidence="3">SMP-30/gluconolactonase/LRE family protein</fullName>
    </submittedName>
</protein>
<evidence type="ECO:0000259" key="2">
    <source>
        <dbReference type="Pfam" id="PF08450"/>
    </source>
</evidence>
<evidence type="ECO:0000256" key="1">
    <source>
        <dbReference type="ARBA" id="ARBA00008853"/>
    </source>
</evidence>
<evidence type="ECO:0000313" key="4">
    <source>
        <dbReference type="Proteomes" id="UP001501570"/>
    </source>
</evidence>
<gene>
    <name evidence="3" type="ORF">GCM10023322_37430</name>
</gene>
<comment type="similarity">
    <text evidence="1">Belongs to the SMP-30/CGR1 family.</text>
</comment>
<comment type="caution">
    <text evidence="3">The sequence shown here is derived from an EMBL/GenBank/DDBJ whole genome shotgun (WGS) entry which is preliminary data.</text>
</comment>
<reference evidence="4" key="1">
    <citation type="journal article" date="2019" name="Int. J. Syst. Evol. Microbiol.">
        <title>The Global Catalogue of Microorganisms (GCM) 10K type strain sequencing project: providing services to taxonomists for standard genome sequencing and annotation.</title>
        <authorList>
            <consortium name="The Broad Institute Genomics Platform"/>
            <consortium name="The Broad Institute Genome Sequencing Center for Infectious Disease"/>
            <person name="Wu L."/>
            <person name="Ma J."/>
        </authorList>
    </citation>
    <scope>NUCLEOTIDE SEQUENCE [LARGE SCALE GENOMIC DNA]</scope>
    <source>
        <strain evidence="4">JCM 18304</strain>
    </source>
</reference>
<dbReference type="PANTHER" id="PTHR10907:SF47">
    <property type="entry name" value="REGUCALCIN"/>
    <property type="match status" value="1"/>
</dbReference>
<name>A0ABP9RXQ2_9ACTN</name>
<dbReference type="RefSeq" id="WP_345631197.1">
    <property type="nucleotide sequence ID" value="NZ_BAABJQ010000010.1"/>
</dbReference>
<dbReference type="Proteomes" id="UP001501570">
    <property type="component" value="Unassembled WGS sequence"/>
</dbReference>
<dbReference type="Gene3D" id="2.120.10.30">
    <property type="entry name" value="TolB, C-terminal domain"/>
    <property type="match status" value="1"/>
</dbReference>
<dbReference type="Pfam" id="PF08450">
    <property type="entry name" value="SGL"/>
    <property type="match status" value="1"/>
</dbReference>
<dbReference type="PRINTS" id="PR01790">
    <property type="entry name" value="SMP30FAMILY"/>
</dbReference>
<dbReference type="EMBL" id="BAABJQ010000010">
    <property type="protein sequence ID" value="GAA5187939.1"/>
    <property type="molecule type" value="Genomic_DNA"/>
</dbReference>
<keyword evidence="4" id="KW-1185">Reference proteome</keyword>
<dbReference type="InterPro" id="IPR013658">
    <property type="entry name" value="SGL"/>
</dbReference>
<accession>A0ABP9RXQ2</accession>
<proteinExistence type="inferred from homology"/>
<dbReference type="SUPFAM" id="SSF63829">
    <property type="entry name" value="Calcium-dependent phosphotriesterase"/>
    <property type="match status" value="1"/>
</dbReference>